<dbReference type="SUPFAM" id="SSF54975">
    <property type="entry name" value="Acylphosphatase/BLUF domain-like"/>
    <property type="match status" value="1"/>
</dbReference>
<proteinExistence type="inferred from homology"/>
<dbReference type="Gene3D" id="3.30.70.100">
    <property type="match status" value="1"/>
</dbReference>
<dbReference type="Pfam" id="PF00708">
    <property type="entry name" value="Acylphosphatase"/>
    <property type="match status" value="1"/>
</dbReference>
<dbReference type="PANTHER" id="PTHR47268">
    <property type="entry name" value="ACYLPHOSPHATASE"/>
    <property type="match status" value="1"/>
</dbReference>
<dbReference type="Proteomes" id="UP000230607">
    <property type="component" value="Chromosome 1"/>
</dbReference>
<dbReference type="PROSITE" id="PS51160">
    <property type="entry name" value="ACYLPHOSPHATASE_3"/>
    <property type="match status" value="1"/>
</dbReference>
<evidence type="ECO:0000256" key="1">
    <source>
        <dbReference type="PROSITE-ProRule" id="PRU00520"/>
    </source>
</evidence>
<name>A0A2H1FGJ5_9ARCH</name>
<evidence type="ECO:0000313" key="5">
    <source>
        <dbReference type="Proteomes" id="UP000230607"/>
    </source>
</evidence>
<dbReference type="AlphaFoldDB" id="A0A2H1FGJ5"/>
<evidence type="ECO:0000256" key="2">
    <source>
        <dbReference type="RuleBase" id="RU004168"/>
    </source>
</evidence>
<organism evidence="4 5">
    <name type="scientific">Candidatus Nitrosotalea okcheonensis</name>
    <dbReference type="NCBI Taxonomy" id="1903276"/>
    <lineage>
        <taxon>Archaea</taxon>
        <taxon>Nitrososphaerota</taxon>
        <taxon>Nitrososphaeria</taxon>
        <taxon>Nitrosotaleales</taxon>
        <taxon>Nitrosotaleaceae</taxon>
        <taxon>Nitrosotalea</taxon>
    </lineage>
</organism>
<dbReference type="InterPro" id="IPR017968">
    <property type="entry name" value="Acylphosphatase_CS"/>
</dbReference>
<dbReference type="OrthoDB" id="6643at2157"/>
<comment type="similarity">
    <text evidence="2">Belongs to the acylphosphatase family.</text>
</comment>
<sequence length="93" mass="10686">MNLKRVHLLVEGRVQGVYFRQGMMETAEKNNVLGWVRNLQDDRVEAILEGNDSNVDAVVEWARFGPAGAVVKELTVTEERYVGEFTNFMIHYQ</sequence>
<feature type="active site" evidence="1">
    <location>
        <position position="38"/>
    </location>
</feature>
<feature type="domain" description="Acylphosphatase-like" evidence="3">
    <location>
        <begin position="5"/>
        <end position="92"/>
    </location>
</feature>
<dbReference type="InterPro" id="IPR036046">
    <property type="entry name" value="Acylphosphatase-like_dom_sf"/>
</dbReference>
<reference evidence="5" key="1">
    <citation type="submission" date="2017-03" db="EMBL/GenBank/DDBJ databases">
        <authorList>
            <person name="Herbold C."/>
        </authorList>
    </citation>
    <scope>NUCLEOTIDE SEQUENCE [LARGE SCALE GENOMIC DNA]</scope>
</reference>
<dbReference type="RefSeq" id="WP_157927749.1">
    <property type="nucleotide sequence ID" value="NZ_LT841358.1"/>
</dbReference>
<comment type="catalytic activity">
    <reaction evidence="1">
        <text>an acyl phosphate + H2O = a carboxylate + phosphate + H(+)</text>
        <dbReference type="Rhea" id="RHEA:14965"/>
        <dbReference type="ChEBI" id="CHEBI:15377"/>
        <dbReference type="ChEBI" id="CHEBI:15378"/>
        <dbReference type="ChEBI" id="CHEBI:29067"/>
        <dbReference type="ChEBI" id="CHEBI:43474"/>
        <dbReference type="ChEBI" id="CHEBI:59918"/>
        <dbReference type="EC" id="3.6.1.7"/>
    </reaction>
</comment>
<gene>
    <name evidence="4" type="primary">acyP</name>
    <name evidence="4" type="ORF">NCS_11676</name>
</gene>
<evidence type="ECO:0000259" key="3">
    <source>
        <dbReference type="PROSITE" id="PS51160"/>
    </source>
</evidence>
<dbReference type="InterPro" id="IPR020456">
    <property type="entry name" value="Acylphosphatase"/>
</dbReference>
<keyword evidence="1 4" id="KW-0378">Hydrolase</keyword>
<dbReference type="PANTHER" id="PTHR47268:SF4">
    <property type="entry name" value="ACYLPHOSPHATASE"/>
    <property type="match status" value="1"/>
</dbReference>
<keyword evidence="5" id="KW-1185">Reference proteome</keyword>
<dbReference type="EMBL" id="LT841358">
    <property type="protein sequence ID" value="SMH71864.1"/>
    <property type="molecule type" value="Genomic_DNA"/>
</dbReference>
<accession>A0A2H1FGJ5</accession>
<dbReference type="InterPro" id="IPR001792">
    <property type="entry name" value="Acylphosphatase-like_dom"/>
</dbReference>
<evidence type="ECO:0000313" key="4">
    <source>
        <dbReference type="EMBL" id="SMH71864.1"/>
    </source>
</evidence>
<dbReference type="PROSITE" id="PS00150">
    <property type="entry name" value="ACYLPHOSPHATASE_1"/>
    <property type="match status" value="1"/>
</dbReference>
<protein>
    <recommendedName>
        <fullName evidence="1">acylphosphatase</fullName>
        <ecNumber evidence="1">3.6.1.7</ecNumber>
    </recommendedName>
</protein>
<dbReference type="EC" id="3.6.1.7" evidence="1"/>
<dbReference type="GO" id="GO:0003998">
    <property type="term" value="F:acylphosphatase activity"/>
    <property type="evidence" value="ECO:0007669"/>
    <property type="project" value="UniProtKB-EC"/>
</dbReference>
<feature type="active site" evidence="1">
    <location>
        <position position="20"/>
    </location>
</feature>